<comment type="similarity">
    <text evidence="3">Belongs to the NRARP family.</text>
</comment>
<feature type="compositionally biased region" description="Basic and acidic residues" evidence="5">
    <location>
        <begin position="300"/>
        <end position="311"/>
    </location>
</feature>
<evidence type="ECO:0000256" key="5">
    <source>
        <dbReference type="SAM" id="MobiDB-lite"/>
    </source>
</evidence>
<feature type="region of interest" description="Disordered" evidence="5">
    <location>
        <begin position="143"/>
        <end position="162"/>
    </location>
</feature>
<feature type="region of interest" description="Disordered" evidence="5">
    <location>
        <begin position="463"/>
        <end position="520"/>
    </location>
</feature>
<protein>
    <submittedName>
        <fullName evidence="7">Uncharacterized protein</fullName>
    </submittedName>
</protein>
<feature type="compositionally biased region" description="Polar residues" evidence="5">
    <location>
        <begin position="200"/>
        <end position="211"/>
    </location>
</feature>
<keyword evidence="6" id="KW-1185">Reference proteome</keyword>
<dbReference type="Pfam" id="PF12796">
    <property type="entry name" value="Ank_2"/>
    <property type="match status" value="1"/>
</dbReference>
<keyword evidence="4" id="KW-0040">ANK repeat</keyword>
<dbReference type="GO" id="GO:0019208">
    <property type="term" value="F:phosphatase regulator activity"/>
    <property type="evidence" value="ECO:0007669"/>
    <property type="project" value="TreeGrafter"/>
</dbReference>
<name>A0A915KH15_ROMCU</name>
<feature type="compositionally biased region" description="Low complexity" evidence="5">
    <location>
        <begin position="466"/>
        <end position="486"/>
    </location>
</feature>
<feature type="compositionally biased region" description="Low complexity" evidence="5">
    <location>
        <begin position="315"/>
        <end position="324"/>
    </location>
</feature>
<dbReference type="Gene3D" id="6.10.140.390">
    <property type="match status" value="1"/>
</dbReference>
<feature type="repeat" description="ANK" evidence="4">
    <location>
        <begin position="56"/>
        <end position="88"/>
    </location>
</feature>
<organism evidence="6 7">
    <name type="scientific">Romanomermis culicivorax</name>
    <name type="common">Nematode worm</name>
    <dbReference type="NCBI Taxonomy" id="13658"/>
    <lineage>
        <taxon>Eukaryota</taxon>
        <taxon>Metazoa</taxon>
        <taxon>Ecdysozoa</taxon>
        <taxon>Nematoda</taxon>
        <taxon>Enoplea</taxon>
        <taxon>Dorylaimia</taxon>
        <taxon>Mermithida</taxon>
        <taxon>Mermithoidea</taxon>
        <taxon>Mermithidae</taxon>
        <taxon>Romanomermis</taxon>
    </lineage>
</organism>
<feature type="compositionally biased region" description="Polar residues" evidence="5">
    <location>
        <begin position="222"/>
        <end position="237"/>
    </location>
</feature>
<feature type="compositionally biased region" description="Polar residues" evidence="5">
    <location>
        <begin position="325"/>
        <end position="350"/>
    </location>
</feature>
<dbReference type="GO" id="GO:0004857">
    <property type="term" value="F:enzyme inhibitor activity"/>
    <property type="evidence" value="ECO:0007669"/>
    <property type="project" value="TreeGrafter"/>
</dbReference>
<evidence type="ECO:0000256" key="4">
    <source>
        <dbReference type="PROSITE-ProRule" id="PRU00023"/>
    </source>
</evidence>
<dbReference type="GO" id="GO:0005737">
    <property type="term" value="C:cytoplasm"/>
    <property type="evidence" value="ECO:0007669"/>
    <property type="project" value="TreeGrafter"/>
</dbReference>
<keyword evidence="1" id="KW-0217">Developmental protein</keyword>
<feature type="compositionally biased region" description="Polar residues" evidence="5">
    <location>
        <begin position="245"/>
        <end position="254"/>
    </location>
</feature>
<dbReference type="InterPro" id="IPR002110">
    <property type="entry name" value="Ankyrin_rpt"/>
</dbReference>
<keyword evidence="2" id="KW-0677">Repeat</keyword>
<dbReference type="PANTHER" id="PTHR24179:SF21">
    <property type="entry name" value="MYOSIN BINDING SUBUNIT, ISOFORM O"/>
    <property type="match status" value="1"/>
</dbReference>
<dbReference type="CDD" id="cd21930">
    <property type="entry name" value="IPD_PPP1R12"/>
    <property type="match status" value="1"/>
</dbReference>
<evidence type="ECO:0000256" key="3">
    <source>
        <dbReference type="ARBA" id="ARBA00038386"/>
    </source>
</evidence>
<dbReference type="PROSITE" id="PS50297">
    <property type="entry name" value="ANK_REP_REGION"/>
    <property type="match status" value="2"/>
</dbReference>
<reference evidence="7" key="1">
    <citation type="submission" date="2022-11" db="UniProtKB">
        <authorList>
            <consortium name="WormBaseParasite"/>
        </authorList>
    </citation>
    <scope>IDENTIFICATION</scope>
</reference>
<feature type="compositionally biased region" description="Basic and acidic residues" evidence="5">
    <location>
        <begin position="504"/>
        <end position="520"/>
    </location>
</feature>
<proteinExistence type="inferred from homology"/>
<evidence type="ECO:0000313" key="7">
    <source>
        <dbReference type="WBParaSite" id="nRc.2.0.1.t38022-RA"/>
    </source>
</evidence>
<evidence type="ECO:0000256" key="2">
    <source>
        <dbReference type="ARBA" id="ARBA00022737"/>
    </source>
</evidence>
<evidence type="ECO:0000313" key="6">
    <source>
        <dbReference type="Proteomes" id="UP000887565"/>
    </source>
</evidence>
<dbReference type="PANTHER" id="PTHR24179">
    <property type="entry name" value="PROTEIN PHOSPHATASE 1 REGULATORY SUBUNIT 12"/>
    <property type="match status" value="1"/>
</dbReference>
<evidence type="ECO:0000256" key="1">
    <source>
        <dbReference type="ARBA" id="ARBA00022473"/>
    </source>
</evidence>
<feature type="region of interest" description="Disordered" evidence="5">
    <location>
        <begin position="116"/>
        <end position="137"/>
    </location>
</feature>
<dbReference type="Proteomes" id="UP000887565">
    <property type="component" value="Unplaced"/>
</dbReference>
<feature type="region of interest" description="Disordered" evidence="5">
    <location>
        <begin position="580"/>
        <end position="603"/>
    </location>
</feature>
<feature type="compositionally biased region" description="Pro residues" evidence="5">
    <location>
        <begin position="592"/>
        <end position="603"/>
    </location>
</feature>
<dbReference type="InterPro" id="IPR051226">
    <property type="entry name" value="PP1_Regulatory_Subunit"/>
</dbReference>
<dbReference type="WBParaSite" id="nRc.2.0.1.t38022-RA">
    <property type="protein sequence ID" value="nRc.2.0.1.t38022-RA"/>
    <property type="gene ID" value="nRc.2.0.1.g38022"/>
</dbReference>
<dbReference type="InterPro" id="IPR036770">
    <property type="entry name" value="Ankyrin_rpt-contain_sf"/>
</dbReference>
<accession>A0A915KH15</accession>
<feature type="repeat" description="ANK" evidence="4">
    <location>
        <begin position="23"/>
        <end position="55"/>
    </location>
</feature>
<sequence length="603" mass="65681">MFEDAIAWSKSTKISKEHTHPATGATPVHVAAAKGYCKVLRILLQAGAEVNAKDRDGWTPLHAAAHWGEREACEILVEHNANFQEINNMGMTCVDVADPDLIEFLESLQEKQKITQSLSRNVTRRPTTMPSTANNARTHISEPQSTIGMAPPPPSSPSVHLPSWRLTGRRAIGPIPTSMTNVAPKSSVQQIPAAPVFRQISSSPSVPNTPLESPPPIDPKMTPSSGLPTTTATSVSNEIRKRTEALNSSPSTSFAAEDKKNNAGINGQRAEESEAERKLRAKRERESRRSTQGVTLETVKAAEHFFKKSTDESSNTITTTNTNNVEKSSQLSSSKNECDLSSVQPTTFNTNKDSDKNRSSSSSSFNDEKSMMNSRLNANLTTALKNLDEFQNANNGPFGKMSKITTKKNVQDNKNIISQNANDIHTRERDKFSAKFIPGDSDISTASNLSKVNASSLEKTASSNISSSMAAPPTADSASSSLSNSRAARRIRANRRSTGPIAQDDVHLAFDETEKTNDGNEEIIRVGTENSNKNKENNTEISTTNNDKHVTVRSNNFRGNGSTIDKKESNNLVRRPLLAKFESSDAKNGRPTNPPLPKPAFNY</sequence>
<dbReference type="SUPFAM" id="SSF48403">
    <property type="entry name" value="Ankyrin repeat"/>
    <property type="match status" value="1"/>
</dbReference>
<feature type="region of interest" description="Disordered" evidence="5">
    <location>
        <begin position="200"/>
        <end position="370"/>
    </location>
</feature>
<dbReference type="Gene3D" id="1.25.40.20">
    <property type="entry name" value="Ankyrin repeat-containing domain"/>
    <property type="match status" value="1"/>
</dbReference>
<feature type="compositionally biased region" description="Basic and acidic residues" evidence="5">
    <location>
        <begin position="269"/>
        <end position="289"/>
    </location>
</feature>
<dbReference type="AlphaFoldDB" id="A0A915KH15"/>
<dbReference type="SMART" id="SM00248">
    <property type="entry name" value="ANK"/>
    <property type="match status" value="2"/>
</dbReference>
<dbReference type="PROSITE" id="PS50088">
    <property type="entry name" value="ANK_REPEAT"/>
    <property type="match status" value="2"/>
</dbReference>